<reference evidence="3 4" key="1">
    <citation type="submission" date="2016-03" db="EMBL/GenBank/DDBJ databases">
        <title>Cyphomyrmex costatus WGS genome.</title>
        <authorList>
            <person name="Nygaard S."/>
            <person name="Hu H."/>
            <person name="Boomsma J."/>
            <person name="Zhang G."/>
        </authorList>
    </citation>
    <scope>NUCLEOTIDE SEQUENCE [LARGE SCALE GENOMIC DNA]</scope>
    <source>
        <strain evidence="3">MS0001</strain>
        <tissue evidence="3">Whole body</tissue>
    </source>
</reference>
<dbReference type="SUPFAM" id="SSF47113">
    <property type="entry name" value="Histone-fold"/>
    <property type="match status" value="1"/>
</dbReference>
<comment type="similarity">
    <text evidence="1">Belongs to the histone H3 family.</text>
</comment>
<dbReference type="InterPro" id="IPR000164">
    <property type="entry name" value="Histone_H3/CENP-A"/>
</dbReference>
<dbReference type="PANTHER" id="PTHR45810:SF1">
    <property type="entry name" value="HISTONE H3-LIKE CENTROMERIC PROTEIN A"/>
    <property type="match status" value="1"/>
</dbReference>
<keyword evidence="4" id="KW-1185">Reference proteome</keyword>
<evidence type="ECO:0000313" key="3">
    <source>
        <dbReference type="EMBL" id="KYN08198.1"/>
    </source>
</evidence>
<sequence>MLLTNGIVQDDSCPVSGGKFCLADISDCAWLRAANPYSVTNFKAELTSKVHDKFLSVYKTQNRKIAVSPERNAVRDTTVIVNKHNRKSHVLQEIKKLRRTTHFLIPKLSFAHVVRQIIIEIFPRTEVYRLQSIALEALQEAAEMYIVQFFEDAVLLTFHAKRVTLMKNDLILMRRLRGRNDIINR</sequence>
<dbReference type="InterPro" id="IPR007125">
    <property type="entry name" value="H2A/H2B/H3"/>
</dbReference>
<accession>A0A151IPW5</accession>
<evidence type="ECO:0000259" key="2">
    <source>
        <dbReference type="Pfam" id="PF00125"/>
    </source>
</evidence>
<dbReference type="AlphaFoldDB" id="A0A151IPW5"/>
<dbReference type="GO" id="GO:0046982">
    <property type="term" value="F:protein heterodimerization activity"/>
    <property type="evidence" value="ECO:0007669"/>
    <property type="project" value="InterPro"/>
</dbReference>
<proteinExistence type="inferred from homology"/>
<protein>
    <submittedName>
        <fullName evidence="3">Histone H3-like centromeric protein cse-4</fullName>
    </submittedName>
</protein>
<dbReference type="Proteomes" id="UP000078542">
    <property type="component" value="Unassembled WGS sequence"/>
</dbReference>
<dbReference type="Gene3D" id="1.10.20.10">
    <property type="entry name" value="Histone, subunit A"/>
    <property type="match status" value="1"/>
</dbReference>
<dbReference type="GO" id="GO:0030527">
    <property type="term" value="F:structural constituent of chromatin"/>
    <property type="evidence" value="ECO:0007669"/>
    <property type="project" value="InterPro"/>
</dbReference>
<dbReference type="PANTHER" id="PTHR45810">
    <property type="entry name" value="HISTONE H3.2"/>
    <property type="match status" value="1"/>
</dbReference>
<dbReference type="SMART" id="SM00428">
    <property type="entry name" value="H3"/>
    <property type="match status" value="1"/>
</dbReference>
<evidence type="ECO:0000256" key="1">
    <source>
        <dbReference type="ARBA" id="ARBA00010343"/>
    </source>
</evidence>
<dbReference type="GO" id="GO:0003677">
    <property type="term" value="F:DNA binding"/>
    <property type="evidence" value="ECO:0007669"/>
    <property type="project" value="InterPro"/>
</dbReference>
<dbReference type="CDD" id="cd22911">
    <property type="entry name" value="HFD_H3"/>
    <property type="match status" value="1"/>
</dbReference>
<dbReference type="InterPro" id="IPR009072">
    <property type="entry name" value="Histone-fold"/>
</dbReference>
<evidence type="ECO:0000313" key="4">
    <source>
        <dbReference type="Proteomes" id="UP000078542"/>
    </source>
</evidence>
<dbReference type="STRING" id="456900.A0A151IPW5"/>
<organism evidence="3 4">
    <name type="scientific">Cyphomyrmex costatus</name>
    <dbReference type="NCBI Taxonomy" id="456900"/>
    <lineage>
        <taxon>Eukaryota</taxon>
        <taxon>Metazoa</taxon>
        <taxon>Ecdysozoa</taxon>
        <taxon>Arthropoda</taxon>
        <taxon>Hexapoda</taxon>
        <taxon>Insecta</taxon>
        <taxon>Pterygota</taxon>
        <taxon>Neoptera</taxon>
        <taxon>Endopterygota</taxon>
        <taxon>Hymenoptera</taxon>
        <taxon>Apocrita</taxon>
        <taxon>Aculeata</taxon>
        <taxon>Formicoidea</taxon>
        <taxon>Formicidae</taxon>
        <taxon>Myrmicinae</taxon>
        <taxon>Cyphomyrmex</taxon>
    </lineage>
</organism>
<name>A0A151IPW5_9HYME</name>
<dbReference type="EMBL" id="KQ976806">
    <property type="protein sequence ID" value="KYN08198.1"/>
    <property type="molecule type" value="Genomic_DNA"/>
</dbReference>
<feature type="domain" description="Core Histone H2A/H2B/H3" evidence="2">
    <location>
        <begin position="87"/>
        <end position="176"/>
    </location>
</feature>
<dbReference type="GO" id="GO:0000786">
    <property type="term" value="C:nucleosome"/>
    <property type="evidence" value="ECO:0007669"/>
    <property type="project" value="InterPro"/>
</dbReference>
<dbReference type="PRINTS" id="PR00622">
    <property type="entry name" value="HISTONEH3"/>
</dbReference>
<dbReference type="Pfam" id="PF00125">
    <property type="entry name" value="Histone"/>
    <property type="match status" value="1"/>
</dbReference>
<gene>
    <name evidence="3" type="ORF">ALC62_00812</name>
</gene>